<dbReference type="SUPFAM" id="SSF50249">
    <property type="entry name" value="Nucleic acid-binding proteins"/>
    <property type="match status" value="2"/>
</dbReference>
<dbReference type="AlphaFoldDB" id="A0A150FZ49"/>
<dbReference type="PANTHER" id="PTHR47559">
    <property type="entry name" value="OS03G0844900 PROTEIN"/>
    <property type="match status" value="1"/>
</dbReference>
<dbReference type="SMART" id="SM00316">
    <property type="entry name" value="S1"/>
    <property type="match status" value="2"/>
</dbReference>
<gene>
    <name evidence="2" type="ORF">GPECTOR_114g308</name>
</gene>
<feature type="domain" description="S1 motif" evidence="1">
    <location>
        <begin position="22"/>
        <end position="93"/>
    </location>
</feature>
<proteinExistence type="predicted"/>
<dbReference type="InterPro" id="IPR012340">
    <property type="entry name" value="NA-bd_OB-fold"/>
</dbReference>
<dbReference type="CDD" id="cd04465">
    <property type="entry name" value="S1_RPS1_repeat_ec2_hs2"/>
    <property type="match status" value="1"/>
</dbReference>
<dbReference type="GO" id="GO:0003676">
    <property type="term" value="F:nucleic acid binding"/>
    <property type="evidence" value="ECO:0007669"/>
    <property type="project" value="InterPro"/>
</dbReference>
<evidence type="ECO:0000313" key="3">
    <source>
        <dbReference type="Proteomes" id="UP000075714"/>
    </source>
</evidence>
<reference evidence="3" key="1">
    <citation type="journal article" date="2016" name="Nat. Commun.">
        <title>The Gonium pectorale genome demonstrates co-option of cell cycle regulation during the evolution of multicellularity.</title>
        <authorList>
            <person name="Hanschen E.R."/>
            <person name="Marriage T.N."/>
            <person name="Ferris P.J."/>
            <person name="Hamaji T."/>
            <person name="Toyoda A."/>
            <person name="Fujiyama A."/>
            <person name="Neme R."/>
            <person name="Noguchi H."/>
            <person name="Minakuchi Y."/>
            <person name="Suzuki M."/>
            <person name="Kawai-Toyooka H."/>
            <person name="Smith D.R."/>
            <person name="Sparks H."/>
            <person name="Anderson J."/>
            <person name="Bakaric R."/>
            <person name="Luria V."/>
            <person name="Karger A."/>
            <person name="Kirschner M.W."/>
            <person name="Durand P.M."/>
            <person name="Michod R.E."/>
            <person name="Nozaki H."/>
            <person name="Olson B.J."/>
        </authorList>
    </citation>
    <scope>NUCLEOTIDE SEQUENCE [LARGE SCALE GENOMIC DNA]</scope>
    <source>
        <strain evidence="3">NIES-2863</strain>
    </source>
</reference>
<evidence type="ECO:0000259" key="1">
    <source>
        <dbReference type="PROSITE" id="PS50126"/>
    </source>
</evidence>
<name>A0A150FZ49_GONPE</name>
<dbReference type="InterPro" id="IPR003029">
    <property type="entry name" value="S1_domain"/>
</dbReference>
<protein>
    <recommendedName>
        <fullName evidence="1">S1 motif domain-containing protein</fullName>
    </recommendedName>
</protein>
<keyword evidence="3" id="KW-1185">Reference proteome</keyword>
<accession>A0A150FZ49</accession>
<dbReference type="FunFam" id="2.40.50.140:FF:000103">
    <property type="entry name" value="protein RRP5 homolog"/>
    <property type="match status" value="1"/>
</dbReference>
<dbReference type="Proteomes" id="UP000075714">
    <property type="component" value="Unassembled WGS sequence"/>
</dbReference>
<dbReference type="PANTHER" id="PTHR47559:SF1">
    <property type="entry name" value="OS03G0844900 PROTEIN"/>
    <property type="match status" value="1"/>
</dbReference>
<dbReference type="Pfam" id="PF00575">
    <property type="entry name" value="S1"/>
    <property type="match status" value="2"/>
</dbReference>
<dbReference type="STRING" id="33097.A0A150FZ49"/>
<dbReference type="OrthoDB" id="412781at2759"/>
<dbReference type="InterPro" id="IPR052757">
    <property type="entry name" value="Ribosomal_protein_S1"/>
</dbReference>
<dbReference type="EMBL" id="LSYV01000114">
    <property type="protein sequence ID" value="KXZ42857.1"/>
    <property type="molecule type" value="Genomic_DNA"/>
</dbReference>
<dbReference type="Gene3D" id="2.40.50.140">
    <property type="entry name" value="Nucleic acid-binding proteins"/>
    <property type="match status" value="2"/>
</dbReference>
<organism evidence="2 3">
    <name type="scientific">Gonium pectorale</name>
    <name type="common">Green alga</name>
    <dbReference type="NCBI Taxonomy" id="33097"/>
    <lineage>
        <taxon>Eukaryota</taxon>
        <taxon>Viridiplantae</taxon>
        <taxon>Chlorophyta</taxon>
        <taxon>core chlorophytes</taxon>
        <taxon>Chlorophyceae</taxon>
        <taxon>CS clade</taxon>
        <taxon>Chlamydomonadales</taxon>
        <taxon>Volvocaceae</taxon>
        <taxon>Gonium</taxon>
    </lineage>
</organism>
<evidence type="ECO:0000313" key="2">
    <source>
        <dbReference type="EMBL" id="KXZ42857.1"/>
    </source>
</evidence>
<comment type="caution">
    <text evidence="2">The sequence shown here is derived from an EMBL/GenBank/DDBJ whole genome shotgun (WGS) entry which is preliminary data.</text>
</comment>
<feature type="domain" description="S1 motif" evidence="1">
    <location>
        <begin position="107"/>
        <end position="178"/>
    </location>
</feature>
<sequence>MCGHAAAITDAYKRASEAKARGETVDVKVVGQNEAGLTVQFGPLRGLIPYNKVDPARLRTCTNGDMSSLMGQQLKAKVVTVDPSRKELVLSERQVAAADALGKLQPGDLVECVVTGVEDYGAFVQVKAMPDVSGLIHKSEVSWDRIMTVDQVVQVGQELRAKVLSVDAGNCRLALSLKQTVADPLRLSLDDLSWEASEVGPDPRIAGLVEALAASPGVDGVSVTRTAQDPHHVAQELAVYLVRTEREGEYTAVARLGVAATELRLAASTLSREQVKQLLQRVARQAAE</sequence>
<dbReference type="PROSITE" id="PS50126">
    <property type="entry name" value="S1"/>
    <property type="match status" value="2"/>
</dbReference>